<reference evidence="4 5" key="1">
    <citation type="submission" date="2017-04" db="EMBL/GenBank/DDBJ databases">
        <title>The whole genome sequencing and assembly of Halobacillus mangrovi strain.</title>
        <authorList>
            <person name="Lee S.-J."/>
            <person name="Park M.-K."/>
            <person name="Kim J.-Y."/>
            <person name="Lee Y.-J."/>
            <person name="Yi H."/>
            <person name="Bahn Y.-S."/>
            <person name="Kim J.F."/>
            <person name="Lee D.-W."/>
        </authorList>
    </citation>
    <scope>NUCLEOTIDE SEQUENCE [LARGE SCALE GENOMIC DNA]</scope>
    <source>
        <strain evidence="4 5">KTB 131</strain>
    </source>
</reference>
<dbReference type="Pfam" id="PF02113">
    <property type="entry name" value="Peptidase_S13"/>
    <property type="match status" value="1"/>
</dbReference>
<organism evidence="4 5">
    <name type="scientific">Halobacillus mangrovi</name>
    <dbReference type="NCBI Taxonomy" id="402384"/>
    <lineage>
        <taxon>Bacteria</taxon>
        <taxon>Bacillati</taxon>
        <taxon>Bacillota</taxon>
        <taxon>Bacilli</taxon>
        <taxon>Bacillales</taxon>
        <taxon>Bacillaceae</taxon>
        <taxon>Halobacillus</taxon>
    </lineage>
</organism>
<evidence type="ECO:0000313" key="4">
    <source>
        <dbReference type="EMBL" id="ARI77838.1"/>
    </source>
</evidence>
<keyword evidence="4" id="KW-0121">Carboxypeptidase</keyword>
<dbReference type="PANTHER" id="PTHR30023:SF0">
    <property type="entry name" value="PENICILLIN-SENSITIVE CARBOXYPEPTIDASE A"/>
    <property type="match status" value="1"/>
</dbReference>
<dbReference type="GO" id="GO:0006508">
    <property type="term" value="P:proteolysis"/>
    <property type="evidence" value="ECO:0007669"/>
    <property type="project" value="InterPro"/>
</dbReference>
<comment type="similarity">
    <text evidence="1">Belongs to the peptidase S13 family.</text>
</comment>
<feature type="chain" id="PRO_5012596872" evidence="3">
    <location>
        <begin position="28"/>
        <end position="497"/>
    </location>
</feature>
<dbReference type="SUPFAM" id="SSF56601">
    <property type="entry name" value="beta-lactamase/transpeptidase-like"/>
    <property type="match status" value="1"/>
</dbReference>
<dbReference type="NCBIfam" id="TIGR00666">
    <property type="entry name" value="PBP4"/>
    <property type="match status" value="1"/>
</dbReference>
<dbReference type="PANTHER" id="PTHR30023">
    <property type="entry name" value="D-ALANYL-D-ALANINE CARBOXYPEPTIDASE"/>
    <property type="match status" value="1"/>
</dbReference>
<protein>
    <submittedName>
        <fullName evidence="4">D-alanyl-D-alanine carboxypeptidase/D-alanyl-D-alanine-endopeptidase</fullName>
    </submittedName>
</protein>
<dbReference type="EMBL" id="CP020772">
    <property type="protein sequence ID" value="ARI77838.1"/>
    <property type="molecule type" value="Genomic_DNA"/>
</dbReference>
<dbReference type="Gene3D" id="3.40.710.10">
    <property type="entry name" value="DD-peptidase/beta-lactamase superfamily"/>
    <property type="match status" value="1"/>
</dbReference>
<accession>A0A1W5ZX11</accession>
<keyword evidence="3" id="KW-0732">Signal</keyword>
<name>A0A1W5ZX11_9BACI</name>
<gene>
    <name evidence="4" type="ORF">HM131_13695</name>
</gene>
<dbReference type="GO" id="GO:0000270">
    <property type="term" value="P:peptidoglycan metabolic process"/>
    <property type="evidence" value="ECO:0007669"/>
    <property type="project" value="TreeGrafter"/>
</dbReference>
<keyword evidence="5" id="KW-1185">Reference proteome</keyword>
<proteinExistence type="inferred from homology"/>
<dbReference type="InterPro" id="IPR000667">
    <property type="entry name" value="Peptidase_S13"/>
</dbReference>
<dbReference type="AlphaFoldDB" id="A0A1W5ZX11"/>
<dbReference type="GO" id="GO:0004185">
    <property type="term" value="F:serine-type carboxypeptidase activity"/>
    <property type="evidence" value="ECO:0007669"/>
    <property type="project" value="InterPro"/>
</dbReference>
<sequence length="497" mass="54201">MFSFKSKQMAVLFFVAILMLAPYQSYEDTEVNAENDALGEEINEILADEKLDGALAGVSIRSAETGEVIYEHDADLRLKPASNMKLLTGAAALETLGPAYTFTTEVLAEGDIKGNKLHGDLYLKGKGDPTLMEKDFVTMAQSLKEAGIREVKGNLVADDTWYDDIRLSEDISWNDETNYTGAQISALTASPNEDYDAGTVIVAAYPSDTAGEPAEIEVTPENDYVEIVNEAKTVDSDQSKDISIERKHGTNQIVVEGAIPVDASRSRSWVAVSEPTGLALDLFSQSLKAEGIKVKGKEIVNGKTPKSAELIVSKESIPLEELFTPFMKISNNGHAEVLIKEMGKVVHDEGSWDKGMEVVEDFLNDSGVNADTMRLRDGSGMSHVNMVPANEISNLLYQVKEKEWFPTYLKSLPVAGNSERFIGGTLRYRMGDTAAEDNVRAKTGSLTGVTSLSGYVTSADGEELIFSVLLNNYLGSVQEIEDEIAVTLAEYELNKEE</sequence>
<dbReference type="RefSeq" id="WP_085030299.1">
    <property type="nucleotide sequence ID" value="NZ_CP020772.1"/>
</dbReference>
<dbReference type="OrthoDB" id="9802627at2"/>
<keyword evidence="4" id="KW-0645">Protease</keyword>
<dbReference type="Proteomes" id="UP000192527">
    <property type="component" value="Chromosome"/>
</dbReference>
<dbReference type="Gene3D" id="3.50.80.20">
    <property type="entry name" value="D-Ala-D-Ala carboxypeptidase C, peptidase S13"/>
    <property type="match status" value="1"/>
</dbReference>
<dbReference type="KEGG" id="hmn:HM131_13695"/>
<dbReference type="InterPro" id="IPR012338">
    <property type="entry name" value="Beta-lactam/transpept-like"/>
</dbReference>
<dbReference type="PRINTS" id="PR00922">
    <property type="entry name" value="DADACBPTASE3"/>
</dbReference>
<feature type="signal peptide" evidence="3">
    <location>
        <begin position="1"/>
        <end position="27"/>
    </location>
</feature>
<dbReference type="STRING" id="402384.HM131_13695"/>
<evidence type="ECO:0000256" key="3">
    <source>
        <dbReference type="SAM" id="SignalP"/>
    </source>
</evidence>
<evidence type="ECO:0000256" key="1">
    <source>
        <dbReference type="ARBA" id="ARBA00006096"/>
    </source>
</evidence>
<evidence type="ECO:0000313" key="5">
    <source>
        <dbReference type="Proteomes" id="UP000192527"/>
    </source>
</evidence>
<evidence type="ECO:0000256" key="2">
    <source>
        <dbReference type="ARBA" id="ARBA00022801"/>
    </source>
</evidence>
<keyword evidence="2" id="KW-0378">Hydrolase</keyword>